<sequence length="73" mass="8223">MLNTKGRFIASLVAVINLGVISGGLVSCGVQEKQPFTPNEEQRPNERSNQNDEDDDEQESDRRNDDEKDDDQD</sequence>
<keyword evidence="3" id="KW-1185">Reference proteome</keyword>
<organism evidence="2 3">
    <name type="scientific">Halotia branconii CENA392</name>
    <dbReference type="NCBI Taxonomy" id="1539056"/>
    <lineage>
        <taxon>Bacteria</taxon>
        <taxon>Bacillati</taxon>
        <taxon>Cyanobacteriota</taxon>
        <taxon>Cyanophyceae</taxon>
        <taxon>Nostocales</taxon>
        <taxon>Nodulariaceae</taxon>
        <taxon>Halotia</taxon>
    </lineage>
</organism>
<evidence type="ECO:0000313" key="2">
    <source>
        <dbReference type="EMBL" id="WGV24297.1"/>
    </source>
</evidence>
<dbReference type="Proteomes" id="UP001223520">
    <property type="component" value="Chromosome"/>
</dbReference>
<feature type="region of interest" description="Disordered" evidence="1">
    <location>
        <begin position="31"/>
        <end position="73"/>
    </location>
</feature>
<name>A0AAJ6P860_9CYAN</name>
<proteinExistence type="predicted"/>
<dbReference type="AlphaFoldDB" id="A0AAJ6P860"/>
<protein>
    <recommendedName>
        <fullName evidence="4">Lipoprotein</fullName>
    </recommendedName>
</protein>
<dbReference type="KEGG" id="hbq:QI031_21245"/>
<dbReference type="RefSeq" id="WP_281481621.1">
    <property type="nucleotide sequence ID" value="NZ_CP124543.1"/>
</dbReference>
<evidence type="ECO:0008006" key="4">
    <source>
        <dbReference type="Google" id="ProtNLM"/>
    </source>
</evidence>
<feature type="compositionally biased region" description="Basic and acidic residues" evidence="1">
    <location>
        <begin position="40"/>
        <end position="50"/>
    </location>
</feature>
<accession>A0AAJ6P860</accession>
<dbReference type="PROSITE" id="PS51257">
    <property type="entry name" value="PROKAR_LIPOPROTEIN"/>
    <property type="match status" value="1"/>
</dbReference>
<reference evidence="2 3" key="1">
    <citation type="journal article" date="2023" name="Limnol Oceanogr Lett">
        <title>Environmental adaptations by the intertidal Antarctic cyanobacterium Halotia branconii CENA392 as revealed using long-read genome sequencing.</title>
        <authorList>
            <person name="Dextro R.B."/>
            <person name="Delbaje E."/>
            <person name="Freitas P.N.N."/>
            <person name="Geraldes V."/>
            <person name="Pinto E."/>
            <person name="Long P.F."/>
            <person name="Fiore M.F."/>
        </authorList>
    </citation>
    <scope>NUCLEOTIDE SEQUENCE [LARGE SCALE GENOMIC DNA]</scope>
    <source>
        <strain evidence="2 3">CENA392</strain>
    </source>
</reference>
<evidence type="ECO:0000256" key="1">
    <source>
        <dbReference type="SAM" id="MobiDB-lite"/>
    </source>
</evidence>
<evidence type="ECO:0000313" key="3">
    <source>
        <dbReference type="Proteomes" id="UP001223520"/>
    </source>
</evidence>
<dbReference type="EMBL" id="CP124543">
    <property type="protein sequence ID" value="WGV24297.1"/>
    <property type="molecule type" value="Genomic_DNA"/>
</dbReference>
<gene>
    <name evidence="2" type="ORF">QI031_21245</name>
</gene>